<comment type="caution">
    <text evidence="3">The sequence shown here is derived from an EMBL/GenBank/DDBJ whole genome shotgun (WGS) entry which is preliminary data.</text>
</comment>
<keyword evidence="2" id="KW-0812">Transmembrane</keyword>
<evidence type="ECO:0000256" key="2">
    <source>
        <dbReference type="SAM" id="Phobius"/>
    </source>
</evidence>
<sequence>MQGKSIENKPLNTYVDSYKRKRSKEEDKTLVDRYIVNDSSKKFSGNKYSYGLIAILFLVIAFAAGISFGFFGNNFQGTGDNSVIQVSDSAFPPLNATINETALNKSNKSISSANSSSDSSSSSKSSNKVSSNSSKSLNSDSSSKGSSSSSGSSSKGSSSSSDTSSKSSSKSNSNSGSSSGSKKTSSG</sequence>
<dbReference type="RefSeq" id="WP_066972536.1">
    <property type="nucleotide sequence ID" value="NZ_LWMT01000231.1"/>
</dbReference>
<protein>
    <submittedName>
        <fullName evidence="3">Uncharacterized protein</fullName>
    </submittedName>
</protein>
<evidence type="ECO:0000313" key="4">
    <source>
        <dbReference type="Proteomes" id="UP000077066"/>
    </source>
</evidence>
<keyword evidence="2" id="KW-0472">Membrane</keyword>
<gene>
    <name evidence="3" type="ORF">MBFIL_11710</name>
</gene>
<evidence type="ECO:0000313" key="3">
    <source>
        <dbReference type="EMBL" id="KZX12304.1"/>
    </source>
</evidence>
<proteinExistence type="predicted"/>
<organism evidence="3 4">
    <name type="scientific">Methanobrevibacter filiformis</name>
    <dbReference type="NCBI Taxonomy" id="55758"/>
    <lineage>
        <taxon>Archaea</taxon>
        <taxon>Methanobacteriati</taxon>
        <taxon>Methanobacteriota</taxon>
        <taxon>Methanomada group</taxon>
        <taxon>Methanobacteria</taxon>
        <taxon>Methanobacteriales</taxon>
        <taxon>Methanobacteriaceae</taxon>
        <taxon>Methanobrevibacter</taxon>
    </lineage>
</organism>
<accession>A0A166APK5</accession>
<keyword evidence="2" id="KW-1133">Transmembrane helix</keyword>
<reference evidence="3 4" key="1">
    <citation type="submission" date="2016-04" db="EMBL/GenBank/DDBJ databases">
        <title>Genome sequence of Methanobrevibacter filiformis DSM 11501.</title>
        <authorList>
            <person name="Poehlein A."/>
            <person name="Seedorf H."/>
            <person name="Daniel R."/>
        </authorList>
    </citation>
    <scope>NUCLEOTIDE SEQUENCE [LARGE SCALE GENOMIC DNA]</scope>
    <source>
        <strain evidence="3 4">DSM 11501</strain>
    </source>
</reference>
<feature type="region of interest" description="Disordered" evidence="1">
    <location>
        <begin position="106"/>
        <end position="187"/>
    </location>
</feature>
<dbReference type="AlphaFoldDB" id="A0A166APK5"/>
<keyword evidence="4" id="KW-1185">Reference proteome</keyword>
<evidence type="ECO:0000256" key="1">
    <source>
        <dbReference type="SAM" id="MobiDB-lite"/>
    </source>
</evidence>
<dbReference type="STRING" id="55758.MBFIL_11710"/>
<name>A0A166APK5_9EURY</name>
<dbReference type="EMBL" id="LWMT01000231">
    <property type="protein sequence ID" value="KZX12304.1"/>
    <property type="molecule type" value="Genomic_DNA"/>
</dbReference>
<dbReference type="PATRIC" id="fig|55758.3.peg.1342"/>
<feature type="transmembrane region" description="Helical" evidence="2">
    <location>
        <begin position="50"/>
        <end position="71"/>
    </location>
</feature>
<dbReference type="Proteomes" id="UP000077066">
    <property type="component" value="Unassembled WGS sequence"/>
</dbReference>